<dbReference type="RefSeq" id="WP_002843566.1">
    <property type="nucleotide sequence ID" value="NZ_CAMPYD010000024.1"/>
</dbReference>
<dbReference type="PANTHER" id="PTHR30472">
    <property type="entry name" value="FERRIC ENTEROBACTIN TRANSPORT SYSTEM PERMEASE PROTEIN"/>
    <property type="match status" value="1"/>
</dbReference>
<sequence length="354" mass="37970">MEWSNFKNGLLRKILDKDTRGYAVNTRKKTVVFLTTSVLLILLFFIAIRTGSIDISFSKLMSGLFVKRNPDVATIWDLRFPRVIIAMLAGAAISTSGALLQSVMKNPLTDPGIIGISSAASFVAVIISSFFPAMYFSIPFFAVLGGLAAYLLIYLLAWDGGANPVKLILVGVALNMTFSGLSEFCKASVGKGASLSRVQSIVEGNIAQKTWADVNLLFWYVLIGLIVAFLLAKKCNILSLEDKTARGLGVNVDRDRFIVAIVAIVIVSISTATVGVIGFLGLIVPHIAKLLVGSDHKVKLPYTMLLGAVMLLLSDTVGRAMFAPYEIPAAIICAVVGGPFFILLLRRGGDSFGS</sequence>
<dbReference type="FunFam" id="1.10.3470.10:FF:000001">
    <property type="entry name" value="Vitamin B12 ABC transporter permease BtuC"/>
    <property type="match status" value="1"/>
</dbReference>
<protein>
    <recommendedName>
        <fullName evidence="3">Probable heme-iron transport system permease protein IsdF</fullName>
    </recommendedName>
    <alternativeName>
        <fullName evidence="12">Iron-regulated surface determinant protein F</fullName>
    </alternativeName>
    <alternativeName>
        <fullName evidence="11">Staphylococcal iron-regulated protein G</fullName>
    </alternativeName>
</protein>
<feature type="transmembrane region" description="Helical" evidence="13">
    <location>
        <begin position="327"/>
        <end position="345"/>
    </location>
</feature>
<evidence type="ECO:0000256" key="12">
    <source>
        <dbReference type="ARBA" id="ARBA00031465"/>
    </source>
</evidence>
<feature type="transmembrane region" description="Helical" evidence="13">
    <location>
        <begin position="137"/>
        <end position="157"/>
    </location>
</feature>
<evidence type="ECO:0000256" key="2">
    <source>
        <dbReference type="ARBA" id="ARBA00007935"/>
    </source>
</evidence>
<feature type="transmembrane region" description="Helical" evidence="13">
    <location>
        <begin position="112"/>
        <end position="131"/>
    </location>
</feature>
<feature type="transmembrane region" description="Helical" evidence="13">
    <location>
        <begin position="80"/>
        <end position="100"/>
    </location>
</feature>
<comment type="subcellular location">
    <subcellularLocation>
        <location evidence="1">Cell membrane</location>
        <topology evidence="1">Multi-pass membrane protein</topology>
    </subcellularLocation>
</comment>
<evidence type="ECO:0000256" key="11">
    <source>
        <dbReference type="ARBA" id="ARBA00031149"/>
    </source>
</evidence>
<feature type="transmembrane region" description="Helical" evidence="13">
    <location>
        <begin position="30"/>
        <end position="48"/>
    </location>
</feature>
<evidence type="ECO:0000313" key="15">
    <source>
        <dbReference type="Proteomes" id="UP000070326"/>
    </source>
</evidence>
<dbReference type="InterPro" id="IPR037294">
    <property type="entry name" value="ABC_BtuC-like"/>
</dbReference>
<evidence type="ECO:0000256" key="7">
    <source>
        <dbReference type="ARBA" id="ARBA00022989"/>
    </source>
</evidence>
<evidence type="ECO:0000256" key="8">
    <source>
        <dbReference type="ARBA" id="ARBA00023004"/>
    </source>
</evidence>
<evidence type="ECO:0000256" key="4">
    <source>
        <dbReference type="ARBA" id="ARBA00022448"/>
    </source>
</evidence>
<organism evidence="14 15">
    <name type="scientific">Peptostreptococcus anaerobius</name>
    <dbReference type="NCBI Taxonomy" id="1261"/>
    <lineage>
        <taxon>Bacteria</taxon>
        <taxon>Bacillati</taxon>
        <taxon>Bacillota</taxon>
        <taxon>Clostridia</taxon>
        <taxon>Peptostreptococcales</taxon>
        <taxon>Peptostreptococcaceae</taxon>
        <taxon>Peptostreptococcus</taxon>
    </lineage>
</organism>
<comment type="caution">
    <text evidence="14">The sequence shown here is derived from an EMBL/GenBank/DDBJ whole genome shotgun (WGS) entry which is preliminary data.</text>
</comment>
<dbReference type="Gene3D" id="1.10.3470.10">
    <property type="entry name" value="ABC transporter involved in vitamin B12 uptake, BtuC"/>
    <property type="match status" value="1"/>
</dbReference>
<dbReference type="STRING" id="1261.HMPREF3195_00454"/>
<dbReference type="SUPFAM" id="SSF81345">
    <property type="entry name" value="ABC transporter involved in vitamin B12 uptake, BtuC"/>
    <property type="match status" value="1"/>
</dbReference>
<dbReference type="Proteomes" id="UP000070326">
    <property type="component" value="Unassembled WGS sequence"/>
</dbReference>
<dbReference type="PANTHER" id="PTHR30472:SF21">
    <property type="entry name" value="HEME-IRON TRANSPORT SYSTEM PERMEASE PROTEIN ISDF-RELATED"/>
    <property type="match status" value="1"/>
</dbReference>
<dbReference type="PATRIC" id="fig|1261.5.peg.460"/>
<evidence type="ECO:0000256" key="1">
    <source>
        <dbReference type="ARBA" id="ARBA00004651"/>
    </source>
</evidence>
<dbReference type="AlphaFoldDB" id="A0A135YX43"/>
<dbReference type="Pfam" id="PF01032">
    <property type="entry name" value="FecCD"/>
    <property type="match status" value="1"/>
</dbReference>
<evidence type="ECO:0000256" key="13">
    <source>
        <dbReference type="SAM" id="Phobius"/>
    </source>
</evidence>
<comment type="similarity">
    <text evidence="2">Belongs to the binding-protein-dependent transport system permease family. FecCD subfamily.</text>
</comment>
<comment type="function">
    <text evidence="10">Part of the binding-protein-dependent transport system for heme-iron. Responsible for the translocation of the substrate across the membrane.</text>
</comment>
<evidence type="ECO:0000256" key="10">
    <source>
        <dbReference type="ARBA" id="ARBA00025320"/>
    </source>
</evidence>
<dbReference type="CDD" id="cd06550">
    <property type="entry name" value="TM_ABC_iron-siderophores_like"/>
    <property type="match status" value="1"/>
</dbReference>
<reference evidence="14 15" key="1">
    <citation type="submission" date="2016-02" db="EMBL/GenBank/DDBJ databases">
        <authorList>
            <person name="Wen L."/>
            <person name="He K."/>
            <person name="Yang H."/>
        </authorList>
    </citation>
    <scope>NUCLEOTIDE SEQUENCE [LARGE SCALE GENOMIC DNA]</scope>
    <source>
        <strain evidence="14 15">MJR8628A</strain>
    </source>
</reference>
<dbReference type="GO" id="GO:0033214">
    <property type="term" value="P:siderophore-iron import into cell"/>
    <property type="evidence" value="ECO:0007669"/>
    <property type="project" value="TreeGrafter"/>
</dbReference>
<keyword evidence="9 13" id="KW-0472">Membrane</keyword>
<dbReference type="GO" id="GO:0022857">
    <property type="term" value="F:transmembrane transporter activity"/>
    <property type="evidence" value="ECO:0007669"/>
    <property type="project" value="InterPro"/>
</dbReference>
<dbReference type="InterPro" id="IPR000522">
    <property type="entry name" value="ABC_transptr_permease_BtuC"/>
</dbReference>
<feature type="transmembrane region" description="Helical" evidence="13">
    <location>
        <begin position="214"/>
        <end position="232"/>
    </location>
</feature>
<dbReference type="GeneID" id="79842550"/>
<evidence type="ECO:0000256" key="9">
    <source>
        <dbReference type="ARBA" id="ARBA00023136"/>
    </source>
</evidence>
<evidence type="ECO:0000256" key="3">
    <source>
        <dbReference type="ARBA" id="ARBA00018524"/>
    </source>
</evidence>
<evidence type="ECO:0000313" key="14">
    <source>
        <dbReference type="EMBL" id="KXI13983.1"/>
    </source>
</evidence>
<proteinExistence type="inferred from homology"/>
<keyword evidence="7 13" id="KW-1133">Transmembrane helix</keyword>
<keyword evidence="6 13" id="KW-0812">Transmembrane</keyword>
<dbReference type="EMBL" id="LSQZ01000015">
    <property type="protein sequence ID" value="KXI13983.1"/>
    <property type="molecule type" value="Genomic_DNA"/>
</dbReference>
<accession>A0A135YX43</accession>
<gene>
    <name evidence="14" type="ORF">HMPREF3195_00454</name>
</gene>
<keyword evidence="8" id="KW-0408">Iron</keyword>
<keyword evidence="4" id="KW-0813">Transport</keyword>
<feature type="transmembrane region" description="Helical" evidence="13">
    <location>
        <begin position="300"/>
        <end position="321"/>
    </location>
</feature>
<name>A0A135YX43_9FIRM</name>
<evidence type="ECO:0000256" key="6">
    <source>
        <dbReference type="ARBA" id="ARBA00022692"/>
    </source>
</evidence>
<dbReference type="GO" id="GO:0005886">
    <property type="term" value="C:plasma membrane"/>
    <property type="evidence" value="ECO:0007669"/>
    <property type="project" value="UniProtKB-SubCell"/>
</dbReference>
<evidence type="ECO:0000256" key="5">
    <source>
        <dbReference type="ARBA" id="ARBA00022475"/>
    </source>
</evidence>
<feature type="transmembrane region" description="Helical" evidence="13">
    <location>
        <begin position="257"/>
        <end position="288"/>
    </location>
</feature>
<keyword evidence="5" id="KW-1003">Cell membrane</keyword>
<dbReference type="eggNOG" id="COG0609">
    <property type="taxonomic scope" value="Bacteria"/>
</dbReference>